<accession>A0A336MCU1</accession>
<protein>
    <submittedName>
        <fullName evidence="3">CSON013619 protein</fullName>
    </submittedName>
</protein>
<reference evidence="3" key="2">
    <citation type="submission" date="2018-07" db="EMBL/GenBank/DDBJ databases">
        <authorList>
            <person name="Quirk P.G."/>
            <person name="Krulwich T.A."/>
        </authorList>
    </citation>
    <scope>NUCLEOTIDE SEQUENCE</scope>
</reference>
<evidence type="ECO:0000256" key="1">
    <source>
        <dbReference type="SAM" id="SignalP"/>
    </source>
</evidence>
<dbReference type="AlphaFoldDB" id="A0A336MCU1"/>
<dbReference type="EMBL" id="UFQT01000693">
    <property type="protein sequence ID" value="SSX26613.1"/>
    <property type="molecule type" value="Genomic_DNA"/>
</dbReference>
<organism evidence="3">
    <name type="scientific">Culicoides sonorensis</name>
    <name type="common">Biting midge</name>
    <dbReference type="NCBI Taxonomy" id="179676"/>
    <lineage>
        <taxon>Eukaryota</taxon>
        <taxon>Metazoa</taxon>
        <taxon>Ecdysozoa</taxon>
        <taxon>Arthropoda</taxon>
        <taxon>Hexapoda</taxon>
        <taxon>Insecta</taxon>
        <taxon>Pterygota</taxon>
        <taxon>Neoptera</taxon>
        <taxon>Endopterygota</taxon>
        <taxon>Diptera</taxon>
        <taxon>Nematocera</taxon>
        <taxon>Chironomoidea</taxon>
        <taxon>Ceratopogonidae</taxon>
        <taxon>Ceratopogoninae</taxon>
        <taxon>Culicoides</taxon>
        <taxon>Monoculicoides</taxon>
    </lineage>
</organism>
<reference evidence="2" key="1">
    <citation type="submission" date="2018-04" db="EMBL/GenBank/DDBJ databases">
        <authorList>
            <person name="Go L.Y."/>
            <person name="Mitchell J.A."/>
        </authorList>
    </citation>
    <scope>NUCLEOTIDE SEQUENCE</scope>
    <source>
        <tissue evidence="2">Whole organism</tissue>
    </source>
</reference>
<keyword evidence="1" id="KW-0732">Signal</keyword>
<dbReference type="VEuPathDB" id="VectorBase:CSON013619"/>
<proteinExistence type="predicted"/>
<dbReference type="EMBL" id="UFQS01000693">
    <property type="protein sequence ID" value="SSX06259.1"/>
    <property type="molecule type" value="Genomic_DNA"/>
</dbReference>
<name>A0A336MCU1_CULSO</name>
<feature type="signal peptide" evidence="1">
    <location>
        <begin position="1"/>
        <end position="17"/>
    </location>
</feature>
<evidence type="ECO:0000313" key="3">
    <source>
        <dbReference type="EMBL" id="SSX26613.1"/>
    </source>
</evidence>
<feature type="chain" id="PRO_5036062332" evidence="1">
    <location>
        <begin position="18"/>
        <end position="119"/>
    </location>
</feature>
<evidence type="ECO:0000313" key="2">
    <source>
        <dbReference type="EMBL" id="SSX06259.1"/>
    </source>
</evidence>
<sequence>MHKILYLTIFCVAIVTAIDVSESEDATKDLYILAPQGRLYRVKRQWGGFGGGGFGASAANAGSQSFNYSPQGFNAAQSLSGSQSYNFGGRTLSVGYAGSYSANPMGASGSFAPTYSFSR</sequence>
<gene>
    <name evidence="3" type="primary">CSON013619</name>
</gene>